<feature type="coiled-coil region" evidence="2">
    <location>
        <begin position="1805"/>
        <end position="1832"/>
    </location>
</feature>
<dbReference type="Gene3D" id="3.40.50.300">
    <property type="entry name" value="P-loop containing nucleotide triphosphate hydrolases"/>
    <property type="match status" value="2"/>
</dbReference>
<dbReference type="InterPro" id="IPR011047">
    <property type="entry name" value="Quinoprotein_ADH-like_sf"/>
</dbReference>
<dbReference type="PANTHER" id="PTHR10039">
    <property type="entry name" value="AMELOGENIN"/>
    <property type="match status" value="1"/>
</dbReference>
<evidence type="ECO:0000256" key="1">
    <source>
        <dbReference type="ARBA" id="ARBA00022737"/>
    </source>
</evidence>
<keyword evidence="1" id="KW-0677">Repeat</keyword>
<organism evidence="4 5">
    <name type="scientific">Porites lobata</name>
    <dbReference type="NCBI Taxonomy" id="104759"/>
    <lineage>
        <taxon>Eukaryota</taxon>
        <taxon>Metazoa</taxon>
        <taxon>Cnidaria</taxon>
        <taxon>Anthozoa</taxon>
        <taxon>Hexacorallia</taxon>
        <taxon>Scleractinia</taxon>
        <taxon>Fungiina</taxon>
        <taxon>Poritidae</taxon>
        <taxon>Porites</taxon>
    </lineage>
</organism>
<dbReference type="InterPro" id="IPR007111">
    <property type="entry name" value="NACHT_NTPase"/>
</dbReference>
<dbReference type="Pfam" id="PF00400">
    <property type="entry name" value="WD40"/>
    <property type="match status" value="1"/>
</dbReference>
<evidence type="ECO:0000313" key="5">
    <source>
        <dbReference type="Proteomes" id="UP001159405"/>
    </source>
</evidence>
<evidence type="ECO:0000313" key="4">
    <source>
        <dbReference type="EMBL" id="CAH3188438.1"/>
    </source>
</evidence>
<comment type="caution">
    <text evidence="4">The sequence shown here is derived from an EMBL/GenBank/DDBJ whole genome shotgun (WGS) entry which is preliminary data.</text>
</comment>
<dbReference type="InterPro" id="IPR058056">
    <property type="entry name" value="WH_TANC1/2"/>
</dbReference>
<feature type="coiled-coil region" evidence="2">
    <location>
        <begin position="221"/>
        <end position="267"/>
    </location>
</feature>
<keyword evidence="5" id="KW-1185">Reference proteome</keyword>
<sequence>MATAAPSPLASSPEKTNGNKLSRLLIDGGTTVLRNIFDHYHPPAILASGLNSNYSVLSNLLRRRVLNGRQWNKLFPPGGGVPDSNTFDITLLFLLLTNICGLIPPSSGWHAKPFPGDSSLEANLARVKFFRNELYGHVTSTGVETTSFTTLWQEISTTLYSLGLDQAEIDRLKAEQGGEEDYLDALIEWADSEEDIKTQLKDIQQTQLKLSKTVEDGTLKMEELRQGLSRTQDVVDEASQDEIRASIQVVKEEVKSLTKKRNEQADEVLRTLVKSEFKGDIEFHANKFQEGTREWIFKSIEDWLDDRASPHRVMVISGNPGMGKTVISAVVSQRMQKTGRLSGSHFCQHNNSRYRDPRLMLQSLACHLCQAMPSYKDTLEEQLSRNLGKDLNNMGVEELFALLFKEPLSTVQDPGRNILIVIDGLDESEYQGRNELLHVISNHFPMLPVWMRILITTRPERSITEALRHLEPIELKQRREENLNDIQTSFENQLSNKIGEKHKDILLKELVKKSEGLFIYAYFIVDFIQKNVSILTPDQLESVLPSGISSVYLSYFKRLENELCKELHADEEHFLRFLCALTASREPLPVEFIAKILYPGEKSLTAQRKVKKAISCISTLLPVREGRLHFFHKSIKDWLIASLPYEQHDFAADEKEGHYALSDLCASELDSLQRKGVHDRQFTNTESYALHHGTQHMLQVVNDHDCADETRANSVTAEQVYKYATDLELVYAKLKVKSTFATEDLLSLHSQSCSLLSDERDFVVTSLLSLLKKHSYILVDHPHLLFQCLINEGIPELSSSAAIILESSTPKIPYMKHLKNEDQRRANKARFYCSDKIVCFDVSPEMDYLICECRDGTICLWSLLTGNKIWVRPTLTKKEFYSGYPDDSAYRVVGNNSLSYYRSVTFHPNGESVLAGTLQFVYTLDGDRKDLFPSSDCFFSNFVFCKDKKEVLTDRPNKPKEVALWNIVNGENVLNIVADEEIATFAISEDGSQVAFSQVTFEIVIFDRVNESVQRILRTESVVCGLMHFTPDTENTLVCGFLGFTVEYECGTYKRLFCDRPQFLTVNSDLVFDSVQPRAFRLWPYDSSSTLDWELGYWELTMQDYWVHCVIPSKFLYAGSYIRLNKESVLAGSPACKYVAMVNTEEVFRLQNGGVVVKIAFSLEGDAIYSITSESESLHHNLTLTVFRMSNNELLSTKIFPGPISIFPTRDGVMLRKHDRVTELWSFDMSTCLRPLPKVTEYEKVYTISEVFIACCYSVPFYELSEDLENEGSDNSEDWPNDIDEWCADSQDHWVIDVLDVTSAGSRIVSSLKADLDADEMIISVLCSDPSQVLLCTLKEEDVGVLFLENVKLSLRKNGLIVWERTTCWIDSIIESHLLCLPRNEFVVTWNTLDQGHGLHVLNADTGETLHVFLGEQNDIIDCKFLDDESVVCCSEDNFLRLYNIRTGDLLSVLDIGEQPFSLGACLYQPLVAIGLSGTRIKFVHVQLPKETKKTERRLEYLRSREKHSTTFFSFAPTLLECSSRFLSALQQIKVQSRLLYFSPAKTNGNKLSRLLIDGGTTVLRNIFDHYHPPGNLVSDLNFNYSILNNLLRKRVLNGHQWDKLFPPGGGVPDSNTFDITLLFLLLTTICGLSPPLTGWHTKPPPGDNTLEANLARVKFFRNELYGHVTSTGVDATSFSSFWHEISITLHSLGLDQADIDRLKAEHGTEEDYLDALIEWADSEVDIKTQLKDIHQTQLKLSKTVEDGNLNMEELRQALSKTQDVVDEAVEIELKGHQELRAAHQESMSRLEGVCESQTKTSQAVDEIRESIQEVKQEVKGLTKKKSEHADEVLRTLVKFEFKGDIEFHAKKFQEGTREWIFKSIEDWLDDRSSPHRAMVISGNPGMGKTVISAVVSQRIQKAGRLSGSHFCQHDDSRYRDPHLMLQSLACHLCQAMPNYKDALVEQLSRNLGKDLNNMGIKELFALLFKEPLSTVQDPERNILIVIDGLDESEYKGRSELLHVISNHFSMLPVWIRILITTRPEKNVTEALRHLKPIELEQKQEENLKDIQTLFETQLSLKIGEEHKHVLLKELVKKSEGLFIYAYFIVDFIQKNVSILTPDQVESVLPSDISSVYLSYFTRLEDELCKELNADEEHFLRFLCALTAAREPLPVEFIAKILNPGGKSLTAQRKINKAISCISTLLPVREGRLHFFHKSIKDWLVASSPYEPHDFTVDEKEGDTVLSDLCASELDSLQRKGVHGKQFSNTETYALHHGTQHMLEVTDHDCADKSRTNSVTVEQVYRYATEVELIYAKLCVKSTSAIEDLLSLHRENSGIVSEEKDFVVTSLLSLLRKHSYILFDYPHLFFQCLINEGTHGLSSTAAGIVKSSTPKVPYMKYLDNEKQKGAVQGRFYCSDKIACFDISPKLDYMVCECRDETIHLFSLLTGTKVWVRPSLTNRRYSSKEAYAGTGAYRQTGHFLSFYHSVTFHPNGKSVIPGTLKYVYTISGDREELFVDSDCTFSYC</sequence>
<dbReference type="PANTHER" id="PTHR10039:SF17">
    <property type="entry name" value="FUNGAL STAND N-TERMINAL GOODBYE DOMAIN-CONTAINING PROTEIN-RELATED"/>
    <property type="match status" value="1"/>
</dbReference>
<dbReference type="Pfam" id="PF18738">
    <property type="entry name" value="HEPN_DZIP3"/>
    <property type="match status" value="2"/>
</dbReference>
<dbReference type="InterPro" id="IPR041249">
    <property type="entry name" value="HEPN_DZIP3"/>
</dbReference>
<evidence type="ECO:0000256" key="2">
    <source>
        <dbReference type="SAM" id="Coils"/>
    </source>
</evidence>
<feature type="domain" description="NACHT" evidence="3">
    <location>
        <begin position="312"/>
        <end position="459"/>
    </location>
</feature>
<dbReference type="SUPFAM" id="SSF52540">
    <property type="entry name" value="P-loop containing nucleoside triphosphate hydrolases"/>
    <property type="match status" value="2"/>
</dbReference>
<keyword evidence="2" id="KW-0175">Coiled coil</keyword>
<dbReference type="SUPFAM" id="SSF50998">
    <property type="entry name" value="Quinoprotein alcohol dehydrogenase-like"/>
    <property type="match status" value="2"/>
</dbReference>
<reference evidence="4 5" key="1">
    <citation type="submission" date="2022-05" db="EMBL/GenBank/DDBJ databases">
        <authorList>
            <consortium name="Genoscope - CEA"/>
            <person name="William W."/>
        </authorList>
    </citation>
    <scope>NUCLEOTIDE SEQUENCE [LARGE SCALE GENOMIC DNA]</scope>
</reference>
<name>A0ABN8SA53_9CNID</name>
<evidence type="ECO:0000259" key="3">
    <source>
        <dbReference type="PROSITE" id="PS50837"/>
    </source>
</evidence>
<dbReference type="EMBL" id="CALNXK010000623">
    <property type="protein sequence ID" value="CAH3188438.1"/>
    <property type="molecule type" value="Genomic_DNA"/>
</dbReference>
<dbReference type="InterPro" id="IPR011044">
    <property type="entry name" value="Quino_amine_DH_bsu"/>
</dbReference>
<dbReference type="SMART" id="SM00320">
    <property type="entry name" value="WD40"/>
    <property type="match status" value="3"/>
</dbReference>
<dbReference type="SUPFAM" id="SSF50969">
    <property type="entry name" value="YVTN repeat-like/Quinoprotein amine dehydrogenase"/>
    <property type="match status" value="1"/>
</dbReference>
<dbReference type="Pfam" id="PF25521">
    <property type="entry name" value="WHD_TANC1"/>
    <property type="match status" value="2"/>
</dbReference>
<dbReference type="Gene3D" id="2.130.10.10">
    <property type="entry name" value="YVTN repeat-like/Quinoprotein amine dehydrogenase"/>
    <property type="match status" value="2"/>
</dbReference>
<feature type="domain" description="NACHT" evidence="3">
    <location>
        <begin position="1877"/>
        <end position="2024"/>
    </location>
</feature>
<dbReference type="InterPro" id="IPR015943">
    <property type="entry name" value="WD40/YVTN_repeat-like_dom_sf"/>
</dbReference>
<accession>A0ABN8SA53</accession>
<dbReference type="InterPro" id="IPR027417">
    <property type="entry name" value="P-loop_NTPase"/>
</dbReference>
<gene>
    <name evidence="4" type="ORF">PLOB_00040670</name>
</gene>
<dbReference type="Pfam" id="PF24883">
    <property type="entry name" value="NPHP3_N"/>
    <property type="match status" value="2"/>
</dbReference>
<dbReference type="PROSITE" id="PS50837">
    <property type="entry name" value="NACHT"/>
    <property type="match status" value="2"/>
</dbReference>
<proteinExistence type="predicted"/>
<dbReference type="Proteomes" id="UP001159405">
    <property type="component" value="Unassembled WGS sequence"/>
</dbReference>
<protein>
    <recommendedName>
        <fullName evidence="3">NACHT domain-containing protein</fullName>
    </recommendedName>
</protein>
<dbReference type="InterPro" id="IPR056884">
    <property type="entry name" value="NPHP3-like_N"/>
</dbReference>
<feature type="non-terminal residue" evidence="4">
    <location>
        <position position="2507"/>
    </location>
</feature>
<dbReference type="InterPro" id="IPR001680">
    <property type="entry name" value="WD40_rpt"/>
</dbReference>